<dbReference type="PANTHER" id="PTHR33546">
    <property type="entry name" value="LARGE, MULTIFUNCTIONAL SECRETED PROTEIN-RELATED"/>
    <property type="match status" value="1"/>
</dbReference>
<feature type="signal peptide" evidence="6">
    <location>
        <begin position="1"/>
        <end position="17"/>
    </location>
</feature>
<dbReference type="Gene3D" id="2.120.10.30">
    <property type="entry name" value="TolB, C-terminal domain"/>
    <property type="match status" value="1"/>
</dbReference>
<dbReference type="Proteomes" id="UP001374893">
    <property type="component" value="Chromosome"/>
</dbReference>
<dbReference type="SUPFAM" id="SSF50952">
    <property type="entry name" value="Soluble quinoprotein glucose dehydrogenase"/>
    <property type="match status" value="1"/>
</dbReference>
<feature type="chain" id="PRO_5046176544" evidence="6">
    <location>
        <begin position="18"/>
        <end position="642"/>
    </location>
</feature>
<organism evidence="8 9">
    <name type="scientific">Haloferula helveola</name>
    <dbReference type="NCBI Taxonomy" id="490095"/>
    <lineage>
        <taxon>Bacteria</taxon>
        <taxon>Pseudomonadati</taxon>
        <taxon>Verrucomicrobiota</taxon>
        <taxon>Verrucomicrobiia</taxon>
        <taxon>Verrucomicrobiales</taxon>
        <taxon>Verrucomicrobiaceae</taxon>
        <taxon>Haloferula</taxon>
    </lineage>
</organism>
<feature type="domain" description="Cytochrome c" evidence="7">
    <location>
        <begin position="548"/>
        <end position="642"/>
    </location>
</feature>
<dbReference type="InterPro" id="IPR036909">
    <property type="entry name" value="Cyt_c-like_dom_sf"/>
</dbReference>
<accession>A0ABN6GZQ0</accession>
<evidence type="ECO:0000256" key="4">
    <source>
        <dbReference type="PROSITE-ProRule" id="PRU00433"/>
    </source>
</evidence>
<dbReference type="SUPFAM" id="SSF46626">
    <property type="entry name" value="Cytochrome c"/>
    <property type="match status" value="1"/>
</dbReference>
<dbReference type="PANTHER" id="PTHR33546:SF1">
    <property type="entry name" value="LARGE, MULTIFUNCTIONAL SECRETED PROTEIN"/>
    <property type="match status" value="1"/>
</dbReference>
<dbReference type="Gene3D" id="1.10.760.10">
    <property type="entry name" value="Cytochrome c-like domain"/>
    <property type="match status" value="1"/>
</dbReference>
<dbReference type="InterPro" id="IPR011041">
    <property type="entry name" value="Quinoprot_gluc/sorb_DH_b-prop"/>
</dbReference>
<keyword evidence="2 4" id="KW-0479">Metal-binding</keyword>
<reference evidence="8 9" key="1">
    <citation type="submission" date="2021-06" db="EMBL/GenBank/DDBJ databases">
        <title>Complete genome of Haloferula helveola possessing various polysaccharide degrading enzymes.</title>
        <authorList>
            <person name="Takami H."/>
            <person name="Huang C."/>
            <person name="Hamasaki K."/>
        </authorList>
    </citation>
    <scope>NUCLEOTIDE SEQUENCE [LARGE SCALE GENOMIC DNA]</scope>
    <source>
        <strain evidence="8 9">CN-1</strain>
    </source>
</reference>
<evidence type="ECO:0000256" key="3">
    <source>
        <dbReference type="ARBA" id="ARBA00023004"/>
    </source>
</evidence>
<protein>
    <submittedName>
        <fullName evidence="8">Cytochrome c</fullName>
    </submittedName>
</protein>
<evidence type="ECO:0000256" key="1">
    <source>
        <dbReference type="ARBA" id="ARBA00022617"/>
    </source>
</evidence>
<dbReference type="PROSITE" id="PS51007">
    <property type="entry name" value="CYTC"/>
    <property type="match status" value="1"/>
</dbReference>
<keyword evidence="9" id="KW-1185">Reference proteome</keyword>
<gene>
    <name evidence="8" type="ORF">HAHE_06580</name>
</gene>
<evidence type="ECO:0000256" key="6">
    <source>
        <dbReference type="SAM" id="SignalP"/>
    </source>
</evidence>
<dbReference type="EMBL" id="AP024702">
    <property type="protein sequence ID" value="BCX46750.1"/>
    <property type="molecule type" value="Genomic_DNA"/>
</dbReference>
<keyword evidence="6" id="KW-0732">Signal</keyword>
<proteinExistence type="predicted"/>
<dbReference type="Pfam" id="PF00034">
    <property type="entry name" value="Cytochrom_C"/>
    <property type="match status" value="1"/>
</dbReference>
<evidence type="ECO:0000256" key="2">
    <source>
        <dbReference type="ARBA" id="ARBA00022723"/>
    </source>
</evidence>
<name>A0ABN6GZQ0_9BACT</name>
<evidence type="ECO:0000256" key="5">
    <source>
        <dbReference type="SAM" id="MobiDB-lite"/>
    </source>
</evidence>
<dbReference type="InterPro" id="IPR011042">
    <property type="entry name" value="6-blade_b-propeller_TolB-like"/>
</dbReference>
<keyword evidence="3 4" id="KW-0408">Iron</keyword>
<dbReference type="RefSeq" id="WP_338688623.1">
    <property type="nucleotide sequence ID" value="NZ_AP024702.1"/>
</dbReference>
<dbReference type="InterPro" id="IPR009056">
    <property type="entry name" value="Cyt_c-like_dom"/>
</dbReference>
<evidence type="ECO:0000313" key="8">
    <source>
        <dbReference type="EMBL" id="BCX46750.1"/>
    </source>
</evidence>
<keyword evidence="1 4" id="KW-0349">Heme</keyword>
<feature type="region of interest" description="Disordered" evidence="5">
    <location>
        <begin position="274"/>
        <end position="293"/>
    </location>
</feature>
<evidence type="ECO:0000313" key="9">
    <source>
        <dbReference type="Proteomes" id="UP001374893"/>
    </source>
</evidence>
<evidence type="ECO:0000259" key="7">
    <source>
        <dbReference type="PROSITE" id="PS51007"/>
    </source>
</evidence>
<sequence length="642" mass="70284">MRSRAFLPLLLTGGALADSLHPLVTLEDIYPSNEVELKVSAMAFRGDDLFVTVFSPNRQDKAPFLKGEIFRIPEITTKKDRSGIKAERVMGDLYEPTAIAVHNGKIYVGEKDKISRLEDRNGDGKYDASEKVILIDGISQPNFHTYTVGFGVVEKDGKNYLAGNLTTSIKLGGSRAFNVTVNPKTHRGSTFMLGPITGEEKPEDTDISYVAGGYRTPNGFGVGADGAMIVVDNQGVFNPSNEFIRITPGGFYGHFLMQRDDSNIAAFQPKEADSVKGGSKYQSPPTVHMPQGAVARSPSQPVLLKDLPEAVAAYEGQYLVGDVTMGRVSRVFTEEVDGIWQGAVFKHSGGHDAKGVTGFTAGPNRIVQGPDKRFYIGHIGAGGLWEFLGEPKKPWWGLQRMTFKSADQIDPKFNEIVAVRDVPGGLELEFFRPLDRVIAVELPEVEQWTYVPTNGYGGRPFGKEALAVKAVTHSGDMRRVRLSIPGIRDNSPPFIKQKGYSNENVGWVVHLKLPKQGLYADEAWYTSVRHQREQGETVLPTVANADSDPKEVAEGIFSSICAACHSTDGSRIVGPSLKGILGRTQKVIRDGKPVDVTVDEAYLHRALTDPLHEYPEGYAPAMPALNLPDKDRKALVDWMKGL</sequence>